<gene>
    <name evidence="2" type="ORF">QR680_002009</name>
</gene>
<keyword evidence="1" id="KW-1133">Transmembrane helix</keyword>
<dbReference type="EMBL" id="JAUCMV010000005">
    <property type="protein sequence ID" value="KAK0397154.1"/>
    <property type="molecule type" value="Genomic_DNA"/>
</dbReference>
<keyword evidence="1" id="KW-0472">Membrane</keyword>
<reference evidence="2" key="1">
    <citation type="submission" date="2023-06" db="EMBL/GenBank/DDBJ databases">
        <title>Genomic analysis of the entomopathogenic nematode Steinernema hermaphroditum.</title>
        <authorList>
            <person name="Schwarz E.M."/>
            <person name="Heppert J.K."/>
            <person name="Baniya A."/>
            <person name="Schwartz H.T."/>
            <person name="Tan C.-H."/>
            <person name="Antoshechkin I."/>
            <person name="Sternberg P.W."/>
            <person name="Goodrich-Blair H."/>
            <person name="Dillman A.R."/>
        </authorList>
    </citation>
    <scope>NUCLEOTIDE SEQUENCE</scope>
    <source>
        <strain evidence="2">PS9179</strain>
        <tissue evidence="2">Whole animal</tissue>
    </source>
</reference>
<name>A0AA39H1N3_9BILA</name>
<feature type="transmembrane region" description="Helical" evidence="1">
    <location>
        <begin position="268"/>
        <end position="288"/>
    </location>
</feature>
<accession>A0AA39H1N3</accession>
<feature type="transmembrane region" description="Helical" evidence="1">
    <location>
        <begin position="372"/>
        <end position="389"/>
    </location>
</feature>
<evidence type="ECO:0000313" key="2">
    <source>
        <dbReference type="EMBL" id="KAK0397154.1"/>
    </source>
</evidence>
<keyword evidence="1" id="KW-0812">Transmembrane</keyword>
<organism evidence="2 3">
    <name type="scientific">Steinernema hermaphroditum</name>
    <dbReference type="NCBI Taxonomy" id="289476"/>
    <lineage>
        <taxon>Eukaryota</taxon>
        <taxon>Metazoa</taxon>
        <taxon>Ecdysozoa</taxon>
        <taxon>Nematoda</taxon>
        <taxon>Chromadorea</taxon>
        <taxon>Rhabditida</taxon>
        <taxon>Tylenchina</taxon>
        <taxon>Panagrolaimomorpha</taxon>
        <taxon>Strongyloidoidea</taxon>
        <taxon>Steinernematidae</taxon>
        <taxon>Steinernema</taxon>
    </lineage>
</organism>
<keyword evidence="3" id="KW-1185">Reference proteome</keyword>
<dbReference type="Proteomes" id="UP001175271">
    <property type="component" value="Unassembled WGS sequence"/>
</dbReference>
<feature type="transmembrane region" description="Helical" evidence="1">
    <location>
        <begin position="308"/>
        <end position="332"/>
    </location>
</feature>
<protein>
    <submittedName>
        <fullName evidence="2">Uncharacterized protein</fullName>
    </submittedName>
</protein>
<proteinExistence type="predicted"/>
<evidence type="ECO:0000256" key="1">
    <source>
        <dbReference type="SAM" id="Phobius"/>
    </source>
</evidence>
<comment type="caution">
    <text evidence="2">The sequence shown here is derived from an EMBL/GenBank/DDBJ whole genome shotgun (WGS) entry which is preliminary data.</text>
</comment>
<dbReference type="AlphaFoldDB" id="A0AA39H1N3"/>
<evidence type="ECO:0000313" key="3">
    <source>
        <dbReference type="Proteomes" id="UP001175271"/>
    </source>
</evidence>
<sequence>MRVILDAEADVKIHVIEPTTIVAPEQSVAQVSPTQPRNGPLLQMHYKVPSHLPDSGSSTQVVASKELIKRYIGTLSKKEIVSLLQPVKDGLLTEDTVLHLNTVNFSVDHMIIPLTVNELVEELGAYWQRWMHSAQNVGVDPRGSVHYLHASAFHDVEMPASDYVTEFINDLTKTQKRAVLACAKDGLLTDESFINVSHFSGPDRMQVSMKKVVDIIASKEQLDDQILAARRWFVRFLSSAHYSSGNFEAAQRADLKVRTLRTGRQSMSVWYTVLFAFMTLGTFASHVWSNITNFKNMQAQLKVTGLILAVSSAAIAILMYLVFYMVGFLFCCENSLSRRGLKNDDDPGCRNLVYRHFSELNYFKYRIYATKGLQFVLLWYTMLLSVYAHENRLNIYPALSCVLTNGVLYPFDFLRLYQNNFEGRALIYAL</sequence>